<organism evidence="14 15">
    <name type="scientific">Candidatus Scatousia excrementigallinarum</name>
    <dbReference type="NCBI Taxonomy" id="2840935"/>
    <lineage>
        <taxon>Bacteria</taxon>
        <taxon>Candidatus Scatousia</taxon>
    </lineage>
</organism>
<evidence type="ECO:0000256" key="4">
    <source>
        <dbReference type="ARBA" id="ARBA00022692"/>
    </source>
</evidence>
<sequence>MRMPSTEDLMSMWQASGLKQKIIFTFLMIAVFRLGAQLPLYGINNEVFANIASGNNIIGFLDLFTGGALGNVSIFALGIGPFITSSIIVQLVSVVIPSLEKLQTEEGEAGRRKLSQYTRIFTVVLAVFQSLIFMIFMRHLPGAIMPGVNHHLFFISSIAVLTAGSMLVMWISELITEKGIGNGGSLIIFVGIISGIPVYAGRTAQMVSHSTSLQLGLLVLLAIFFLTMVFIVIMQEAVRKVIIVNPKRQVGNKVYGGMNSFIPFKLNPGGVMPIIFAVAILLFPSTVLSLISQLNFKNEAAKDFIMNLTHYMSPDGIPYYVLYFLLIVGLTFFYASIMPNMQPKDIAKNLKKYGSSIPGVKPGKPTAEALDKILTKTTFIGAIALGIIALVPSFASYITNIKTLQGIGATSLIIMVGVALDLINQVKTHLLARNYESFLKE</sequence>
<comment type="similarity">
    <text evidence="2 10 13">Belongs to the SecY/SEC61-alpha family.</text>
</comment>
<keyword evidence="6 10" id="KW-1133">Transmembrane helix</keyword>
<dbReference type="InterPro" id="IPR030659">
    <property type="entry name" value="SecY_CS"/>
</dbReference>
<dbReference type="InterPro" id="IPR026593">
    <property type="entry name" value="SecY"/>
</dbReference>
<evidence type="ECO:0000313" key="14">
    <source>
        <dbReference type="EMBL" id="HIS35258.1"/>
    </source>
</evidence>
<evidence type="ECO:0000256" key="6">
    <source>
        <dbReference type="ARBA" id="ARBA00022989"/>
    </source>
</evidence>
<dbReference type="InterPro" id="IPR002208">
    <property type="entry name" value="SecY/SEC61-alpha"/>
</dbReference>
<feature type="transmembrane region" description="Helical" evidence="10">
    <location>
        <begin position="404"/>
        <end position="423"/>
    </location>
</feature>
<comment type="subunit">
    <text evidence="10">Component of the Sec protein translocase complex. Heterotrimer consisting of SecY, SecE and SecG subunits. The heterotrimers can form oligomers, although 1 heterotrimer is thought to be able to translocate proteins. Interacts with the ribosome. Interacts with SecDF, and other proteins may be involved. Interacts with SecA.</text>
</comment>
<evidence type="ECO:0000256" key="8">
    <source>
        <dbReference type="ARBA" id="ARBA00023136"/>
    </source>
</evidence>
<feature type="transmembrane region" description="Helical" evidence="10">
    <location>
        <begin position="183"/>
        <end position="201"/>
    </location>
</feature>
<evidence type="ECO:0000256" key="10">
    <source>
        <dbReference type="HAMAP-Rule" id="MF_01465"/>
    </source>
</evidence>
<evidence type="ECO:0000256" key="2">
    <source>
        <dbReference type="ARBA" id="ARBA00005751"/>
    </source>
</evidence>
<dbReference type="Pfam" id="PF00344">
    <property type="entry name" value="SecY"/>
    <property type="match status" value="1"/>
</dbReference>
<feature type="transmembrane region" description="Helical" evidence="10">
    <location>
        <begin position="120"/>
        <end position="140"/>
    </location>
</feature>
<feature type="transmembrane region" description="Helical" evidence="10">
    <location>
        <begin position="213"/>
        <end position="233"/>
    </location>
</feature>
<feature type="transmembrane region" description="Helical" evidence="10">
    <location>
        <begin position="21"/>
        <end position="40"/>
    </location>
</feature>
<comment type="function">
    <text evidence="10 11">The central subunit of the protein translocation channel SecYEG. Consists of two halves formed by TMs 1-5 and 6-10. These two domains form a lateral gate at the front which open onto the bilayer between TMs 2 and 7, and are clamped together by SecE at the back. The channel is closed by both a pore ring composed of hydrophobic SecY resides and a short helix (helix 2A) on the extracellular side of the membrane which forms a plug. The plug probably moves laterally to allow the channel to open. The ring and the pore may move independently.</text>
</comment>
<dbReference type="FunFam" id="1.10.3370.10:FF:000001">
    <property type="entry name" value="Preprotein translocase subunit SecY"/>
    <property type="match status" value="1"/>
</dbReference>
<evidence type="ECO:0000256" key="11">
    <source>
        <dbReference type="RuleBase" id="RU000537"/>
    </source>
</evidence>
<keyword evidence="7 10" id="KW-0811">Translocation</keyword>
<evidence type="ECO:0000256" key="7">
    <source>
        <dbReference type="ARBA" id="ARBA00023010"/>
    </source>
</evidence>
<keyword evidence="3 10" id="KW-0813">Transport</keyword>
<dbReference type="Proteomes" id="UP000823928">
    <property type="component" value="Unassembled WGS sequence"/>
</dbReference>
<keyword evidence="5 10" id="KW-0653">Protein transport</keyword>
<protein>
    <recommendedName>
        <fullName evidence="9 10">Protein translocase subunit SecY</fullName>
    </recommendedName>
</protein>
<dbReference type="PIRSF" id="PIRSF004557">
    <property type="entry name" value="SecY"/>
    <property type="match status" value="1"/>
</dbReference>
<evidence type="ECO:0000256" key="1">
    <source>
        <dbReference type="ARBA" id="ARBA00004141"/>
    </source>
</evidence>
<evidence type="ECO:0000313" key="15">
    <source>
        <dbReference type="Proteomes" id="UP000823928"/>
    </source>
</evidence>
<feature type="transmembrane region" description="Helical" evidence="10">
    <location>
        <begin position="274"/>
        <end position="296"/>
    </location>
</feature>
<dbReference type="HAMAP" id="MF_01465">
    <property type="entry name" value="SecY"/>
    <property type="match status" value="1"/>
</dbReference>
<dbReference type="PROSITE" id="PS00755">
    <property type="entry name" value="SECY_1"/>
    <property type="match status" value="1"/>
</dbReference>
<dbReference type="AlphaFoldDB" id="A0A9D1EWR3"/>
<feature type="transmembrane region" description="Helical" evidence="10">
    <location>
        <begin position="316"/>
        <end position="335"/>
    </location>
</feature>
<evidence type="ECO:0000256" key="9">
    <source>
        <dbReference type="ARBA" id="ARBA00039733"/>
    </source>
</evidence>
<dbReference type="PROSITE" id="PS00756">
    <property type="entry name" value="SECY_2"/>
    <property type="match status" value="1"/>
</dbReference>
<feature type="transmembrane region" description="Helical" evidence="10">
    <location>
        <begin position="152"/>
        <end position="171"/>
    </location>
</feature>
<evidence type="ECO:0000256" key="5">
    <source>
        <dbReference type="ARBA" id="ARBA00022927"/>
    </source>
</evidence>
<evidence type="ECO:0000256" key="13">
    <source>
        <dbReference type="RuleBase" id="RU004349"/>
    </source>
</evidence>
<comment type="caution">
    <text evidence="14">The sequence shown here is derived from an EMBL/GenBank/DDBJ whole genome shotgun (WGS) entry which is preliminary data.</text>
</comment>
<dbReference type="GO" id="GO:0043952">
    <property type="term" value="P:protein transport by the Sec complex"/>
    <property type="evidence" value="ECO:0007669"/>
    <property type="project" value="UniProtKB-UniRule"/>
</dbReference>
<accession>A0A9D1EWR3</accession>
<name>A0A9D1EWR3_9BACT</name>
<keyword evidence="8 10" id="KW-0472">Membrane</keyword>
<reference evidence="14" key="1">
    <citation type="submission" date="2020-10" db="EMBL/GenBank/DDBJ databases">
        <authorList>
            <person name="Gilroy R."/>
        </authorList>
    </citation>
    <scope>NUCLEOTIDE SEQUENCE</scope>
    <source>
        <strain evidence="14">6276</strain>
    </source>
</reference>
<dbReference type="Gene3D" id="1.10.3370.10">
    <property type="entry name" value="SecY subunit domain"/>
    <property type="match status" value="1"/>
</dbReference>
<dbReference type="PRINTS" id="PR00303">
    <property type="entry name" value="SECYTRNLCASE"/>
</dbReference>
<evidence type="ECO:0000256" key="3">
    <source>
        <dbReference type="ARBA" id="ARBA00022448"/>
    </source>
</evidence>
<dbReference type="SUPFAM" id="SSF103491">
    <property type="entry name" value="Preprotein translocase SecY subunit"/>
    <property type="match status" value="1"/>
</dbReference>
<dbReference type="NCBIfam" id="TIGR00967">
    <property type="entry name" value="3a0501s007"/>
    <property type="match status" value="1"/>
</dbReference>
<dbReference type="PANTHER" id="PTHR10906">
    <property type="entry name" value="SECY/SEC61-ALPHA FAMILY MEMBER"/>
    <property type="match status" value="1"/>
</dbReference>
<reference evidence="14" key="2">
    <citation type="journal article" date="2021" name="PeerJ">
        <title>Extensive microbial diversity within the chicken gut microbiome revealed by metagenomics and culture.</title>
        <authorList>
            <person name="Gilroy R."/>
            <person name="Ravi A."/>
            <person name="Getino M."/>
            <person name="Pursley I."/>
            <person name="Horton D.L."/>
            <person name="Alikhan N.F."/>
            <person name="Baker D."/>
            <person name="Gharbi K."/>
            <person name="Hall N."/>
            <person name="Watson M."/>
            <person name="Adriaenssens E.M."/>
            <person name="Foster-Nyarko E."/>
            <person name="Jarju S."/>
            <person name="Secka A."/>
            <person name="Antonio M."/>
            <person name="Oren A."/>
            <person name="Chaudhuri R.R."/>
            <person name="La Ragione R."/>
            <person name="Hildebrand F."/>
            <person name="Pallen M.J."/>
        </authorList>
    </citation>
    <scope>NUCLEOTIDE SEQUENCE</scope>
    <source>
        <strain evidence="14">6276</strain>
    </source>
</reference>
<keyword evidence="4 10" id="KW-0812">Transmembrane</keyword>
<dbReference type="GO" id="GO:0065002">
    <property type="term" value="P:intracellular protein transmembrane transport"/>
    <property type="evidence" value="ECO:0007669"/>
    <property type="project" value="UniProtKB-UniRule"/>
</dbReference>
<dbReference type="EMBL" id="DVIU01000028">
    <property type="protein sequence ID" value="HIS35258.1"/>
    <property type="molecule type" value="Genomic_DNA"/>
</dbReference>
<feature type="transmembrane region" description="Helical" evidence="10">
    <location>
        <begin position="379"/>
        <end position="398"/>
    </location>
</feature>
<keyword evidence="10" id="KW-1003">Cell membrane</keyword>
<comment type="subcellular location">
    <subcellularLocation>
        <location evidence="10">Cell membrane</location>
        <topology evidence="10">Multi-pass membrane protein</topology>
    </subcellularLocation>
    <subcellularLocation>
        <location evidence="1 12">Membrane</location>
        <topology evidence="1 12">Multi-pass membrane protein</topology>
    </subcellularLocation>
</comment>
<comment type="caution">
    <text evidence="10">Lacks conserved residue(s) required for the propagation of feature annotation.</text>
</comment>
<dbReference type="InterPro" id="IPR023201">
    <property type="entry name" value="SecY_dom_sf"/>
</dbReference>
<dbReference type="GO" id="GO:0005886">
    <property type="term" value="C:plasma membrane"/>
    <property type="evidence" value="ECO:0007669"/>
    <property type="project" value="UniProtKB-SubCell"/>
</dbReference>
<gene>
    <name evidence="10 14" type="primary">secY</name>
    <name evidence="14" type="ORF">IAC10_01315</name>
</gene>
<evidence type="ECO:0000256" key="12">
    <source>
        <dbReference type="RuleBase" id="RU003484"/>
    </source>
</evidence>
<proteinExistence type="inferred from homology"/>
<dbReference type="GO" id="GO:0006605">
    <property type="term" value="P:protein targeting"/>
    <property type="evidence" value="ECO:0007669"/>
    <property type="project" value="UniProtKB-UniRule"/>
</dbReference>